<evidence type="ECO:0000313" key="1">
    <source>
        <dbReference type="EMBL" id="KAF7844604.1"/>
    </source>
</evidence>
<gene>
    <name evidence="1" type="ORF">G2W53_001509</name>
</gene>
<accession>A0A835CJH8</accession>
<proteinExistence type="predicted"/>
<dbReference type="Proteomes" id="UP000634136">
    <property type="component" value="Unassembled WGS sequence"/>
</dbReference>
<keyword evidence="2" id="KW-1185">Reference proteome</keyword>
<reference evidence="1" key="1">
    <citation type="submission" date="2020-09" db="EMBL/GenBank/DDBJ databases">
        <title>Genome-Enabled Discovery of Anthraquinone Biosynthesis in Senna tora.</title>
        <authorList>
            <person name="Kang S.-H."/>
            <person name="Pandey R.P."/>
            <person name="Lee C.-M."/>
            <person name="Sim J.-S."/>
            <person name="Jeong J.-T."/>
            <person name="Choi B.-S."/>
            <person name="Jung M."/>
            <person name="Ginzburg D."/>
            <person name="Zhao K."/>
            <person name="Won S.Y."/>
            <person name="Oh T.-J."/>
            <person name="Yu Y."/>
            <person name="Kim N.-H."/>
            <person name="Lee O.R."/>
            <person name="Lee T.-H."/>
            <person name="Bashyal P."/>
            <person name="Kim T.-S."/>
            <person name="Lee W.-H."/>
            <person name="Kawkins C."/>
            <person name="Kim C.-K."/>
            <person name="Kim J.S."/>
            <person name="Ahn B.O."/>
            <person name="Rhee S.Y."/>
            <person name="Sohng J.K."/>
        </authorList>
    </citation>
    <scope>NUCLEOTIDE SEQUENCE</scope>
    <source>
        <tissue evidence="1">Leaf</tissue>
    </source>
</reference>
<organism evidence="1 2">
    <name type="scientific">Senna tora</name>
    <dbReference type="NCBI Taxonomy" id="362788"/>
    <lineage>
        <taxon>Eukaryota</taxon>
        <taxon>Viridiplantae</taxon>
        <taxon>Streptophyta</taxon>
        <taxon>Embryophyta</taxon>
        <taxon>Tracheophyta</taxon>
        <taxon>Spermatophyta</taxon>
        <taxon>Magnoliopsida</taxon>
        <taxon>eudicotyledons</taxon>
        <taxon>Gunneridae</taxon>
        <taxon>Pentapetalae</taxon>
        <taxon>rosids</taxon>
        <taxon>fabids</taxon>
        <taxon>Fabales</taxon>
        <taxon>Fabaceae</taxon>
        <taxon>Caesalpinioideae</taxon>
        <taxon>Cassia clade</taxon>
        <taxon>Senna</taxon>
    </lineage>
</organism>
<dbReference type="AlphaFoldDB" id="A0A835CJH8"/>
<dbReference type="EMBL" id="JAAIUW010000001">
    <property type="protein sequence ID" value="KAF7844604.1"/>
    <property type="molecule type" value="Genomic_DNA"/>
</dbReference>
<evidence type="ECO:0000313" key="2">
    <source>
        <dbReference type="Proteomes" id="UP000634136"/>
    </source>
</evidence>
<sequence length="105" mass="11547">MRTKFLDTSRTIIEPGVTQPYPSPRLLSTLENDIATKVSPSPSSKLKLSPSKLLLISLEEESSHHMGLGNAFPNQTEPKVNLNFAVVCFVACRLLGVEVPMRPND</sequence>
<name>A0A835CJH8_9FABA</name>
<protein>
    <submittedName>
        <fullName evidence="1">Uncharacterized protein</fullName>
    </submittedName>
</protein>
<comment type="caution">
    <text evidence="1">The sequence shown here is derived from an EMBL/GenBank/DDBJ whole genome shotgun (WGS) entry which is preliminary data.</text>
</comment>